<comment type="caution">
    <text evidence="1">The sequence shown here is derived from an EMBL/GenBank/DDBJ whole genome shotgun (WGS) entry which is preliminary data.</text>
</comment>
<dbReference type="RefSeq" id="WP_136903562.1">
    <property type="nucleotide sequence ID" value="NZ_SUME01000017.1"/>
</dbReference>
<protein>
    <submittedName>
        <fullName evidence="1">Uncharacterized protein</fullName>
    </submittedName>
</protein>
<dbReference type="AlphaFoldDB" id="A0A4U0N7R1"/>
<accession>A0A4U0N7R1</accession>
<dbReference type="Proteomes" id="UP000306808">
    <property type="component" value="Unassembled WGS sequence"/>
</dbReference>
<dbReference type="OrthoDB" id="1495678at2"/>
<evidence type="ECO:0000313" key="1">
    <source>
        <dbReference type="EMBL" id="TJZ49871.1"/>
    </source>
</evidence>
<name>A0A4U0N7R1_9SPHI</name>
<proteinExistence type="predicted"/>
<keyword evidence="2" id="KW-1185">Reference proteome</keyword>
<organism evidence="1 2">
    <name type="scientific">Sphingobacterium olei</name>
    <dbReference type="NCBI Taxonomy" id="2571155"/>
    <lineage>
        <taxon>Bacteria</taxon>
        <taxon>Pseudomonadati</taxon>
        <taxon>Bacteroidota</taxon>
        <taxon>Sphingobacteriia</taxon>
        <taxon>Sphingobacteriales</taxon>
        <taxon>Sphingobacteriaceae</taxon>
        <taxon>Sphingobacterium</taxon>
    </lineage>
</organism>
<gene>
    <name evidence="1" type="ORF">FAZ15_22195</name>
</gene>
<evidence type="ECO:0000313" key="2">
    <source>
        <dbReference type="Proteomes" id="UP000306808"/>
    </source>
</evidence>
<dbReference type="EMBL" id="SUME01000017">
    <property type="protein sequence ID" value="TJZ49871.1"/>
    <property type="molecule type" value="Genomic_DNA"/>
</dbReference>
<sequence length="173" mass="19814">MPVYTVSPDLLSSIEEDEKIYLTDILFVFTRKGCSFKVAKDKNGEVLDIYKKIEKNADSIKVWLDLMSFKPAKFESIDADLSDIDCTETKFMELCALTNSSKNLIVYSKQNIKKHLCDNSKINYKEQIINVFDRDEANNALNQKTEIINQIQNSQVAMDNSNITHSTNENTKN</sequence>
<reference evidence="1 2" key="1">
    <citation type="submission" date="2019-04" db="EMBL/GenBank/DDBJ databases">
        <title>Sphingobacterium olei sp. nov., isolated from oil-contaminated soil.</title>
        <authorList>
            <person name="Liu B."/>
        </authorList>
    </citation>
    <scope>NUCLEOTIDE SEQUENCE [LARGE SCALE GENOMIC DNA]</scope>
    <source>
        <strain evidence="1 2">HAL-9</strain>
    </source>
</reference>